<keyword evidence="3" id="KW-1185">Reference proteome</keyword>
<dbReference type="InterPro" id="IPR011598">
    <property type="entry name" value="bHLH_dom"/>
</dbReference>
<dbReference type="AlphaFoldDB" id="A0A2G5UAE6"/>
<reference evidence="3" key="1">
    <citation type="submission" date="2017-10" db="EMBL/GenBank/DDBJ databases">
        <title>Rapid genome shrinkage in a self-fertile nematode reveals novel sperm competition proteins.</title>
        <authorList>
            <person name="Yin D."/>
            <person name="Schwarz E.M."/>
            <person name="Thomas C.G."/>
            <person name="Felde R.L."/>
            <person name="Korf I.F."/>
            <person name="Cutter A.D."/>
            <person name="Schartner C.M."/>
            <person name="Ralston E.J."/>
            <person name="Meyer B.J."/>
            <person name="Haag E.S."/>
        </authorList>
    </citation>
    <scope>NUCLEOTIDE SEQUENCE [LARGE SCALE GENOMIC DNA]</scope>
    <source>
        <strain evidence="3">JU1422</strain>
    </source>
</reference>
<evidence type="ECO:0000313" key="3">
    <source>
        <dbReference type="Proteomes" id="UP000230233"/>
    </source>
</evidence>
<accession>A0A2G5UAE6</accession>
<dbReference type="GO" id="GO:0046983">
    <property type="term" value="F:protein dimerization activity"/>
    <property type="evidence" value="ECO:0007669"/>
    <property type="project" value="InterPro"/>
</dbReference>
<comment type="caution">
    <text evidence="2">The sequence shown here is derived from an EMBL/GenBank/DDBJ whole genome shotgun (WGS) entry which is preliminary data.</text>
</comment>
<proteinExistence type="predicted"/>
<dbReference type="SMART" id="SM00353">
    <property type="entry name" value="HLH"/>
    <property type="match status" value="1"/>
</dbReference>
<evidence type="ECO:0000313" key="2">
    <source>
        <dbReference type="EMBL" id="PIC36504.1"/>
    </source>
</evidence>
<dbReference type="PROSITE" id="PS50888">
    <property type="entry name" value="BHLH"/>
    <property type="match status" value="1"/>
</dbReference>
<dbReference type="EMBL" id="PDUG01000004">
    <property type="protein sequence ID" value="PIC36504.1"/>
    <property type="molecule type" value="Genomic_DNA"/>
</dbReference>
<protein>
    <recommendedName>
        <fullName evidence="1">BHLH domain-containing protein</fullName>
    </recommendedName>
</protein>
<dbReference type="Pfam" id="PF00010">
    <property type="entry name" value="HLH"/>
    <property type="match status" value="1"/>
</dbReference>
<feature type="domain" description="BHLH" evidence="1">
    <location>
        <begin position="12"/>
        <end position="66"/>
    </location>
</feature>
<evidence type="ECO:0000259" key="1">
    <source>
        <dbReference type="PROSITE" id="PS50888"/>
    </source>
</evidence>
<name>A0A2G5UAE6_9PELO</name>
<sequence length="520" mass="60950">MDHKKKLEKSQAKKDRCRLKEFKRGKNINEAFDTLQQHIPFLRADERKSLSKIKALRLAKKYIEHLTQLAEGNQMADPLSNETRSLELTDFRQVVTGEMRSRNSYRERAFSEEMEPEAVQRILTREQSRRRFPMEVKALRLDTEKPMKKKKKKIGKKIVRKIVPEKVLNREVEKTETLQKVKEVEQNEKANSLAEEKKKNPVETVKMATTENKKKKKKTRALQKVKELEQNDQTNSPKNAEVLDVEIPQPNTMKLLKKRKASVGDNVIVKKKKRTEQYGSENEFRKKTTLPTKKEMRFFKRYAELSTDPQLRRQNAVYSSLEPMRLSHSGYSEKDGFYVTYANVDGGVIVNMIASQMQSNKELRLDESFGVTMNVFTKASPSPMVGRGPRKMEKLRNDILVSFATREMKQLALARDLLEEAGMDTDKQEHGRDDLLELVTHLADYQIILWGIHEKEVVATDLERFNENGRKFIGLFYQNGHYEFVTHTLEPSPTRRERLENFTCYKLFYRFCKIRLPPRK</sequence>
<gene>
    <name evidence="2" type="primary">Cnig_chr_IV.g15470</name>
    <name evidence="2" type="ORF">B9Z55_015470</name>
</gene>
<dbReference type="Proteomes" id="UP000230233">
    <property type="component" value="Chromosome IV"/>
</dbReference>
<dbReference type="SUPFAM" id="SSF47459">
    <property type="entry name" value="HLH, helix-loop-helix DNA-binding domain"/>
    <property type="match status" value="1"/>
</dbReference>
<organism evidence="2 3">
    <name type="scientific">Caenorhabditis nigoni</name>
    <dbReference type="NCBI Taxonomy" id="1611254"/>
    <lineage>
        <taxon>Eukaryota</taxon>
        <taxon>Metazoa</taxon>
        <taxon>Ecdysozoa</taxon>
        <taxon>Nematoda</taxon>
        <taxon>Chromadorea</taxon>
        <taxon>Rhabditida</taxon>
        <taxon>Rhabditina</taxon>
        <taxon>Rhabditomorpha</taxon>
        <taxon>Rhabditoidea</taxon>
        <taxon>Rhabditidae</taxon>
        <taxon>Peloderinae</taxon>
        <taxon>Caenorhabditis</taxon>
    </lineage>
</organism>
<dbReference type="InterPro" id="IPR036638">
    <property type="entry name" value="HLH_DNA-bd_sf"/>
</dbReference>
<dbReference type="OrthoDB" id="10055449at2759"/>
<dbReference type="Gene3D" id="4.10.280.10">
    <property type="entry name" value="Helix-loop-helix DNA-binding domain"/>
    <property type="match status" value="1"/>
</dbReference>